<dbReference type="EMBL" id="JANPWB010000008">
    <property type="protein sequence ID" value="KAJ1160915.1"/>
    <property type="molecule type" value="Genomic_DNA"/>
</dbReference>
<evidence type="ECO:0000256" key="1">
    <source>
        <dbReference type="SAM" id="MobiDB-lite"/>
    </source>
</evidence>
<feature type="compositionally biased region" description="Polar residues" evidence="1">
    <location>
        <begin position="1"/>
        <end position="26"/>
    </location>
</feature>
<proteinExistence type="predicted"/>
<evidence type="ECO:0000313" key="2">
    <source>
        <dbReference type="EMBL" id="KAJ1160915.1"/>
    </source>
</evidence>
<sequence>MTTVPTSGWARNSSKCSFPSQNSSGSAAVYQRRHRVCSNRIFDDQTMSKRKKMQASANGNNDTQASKSKRAHKKQAQLDVRQGASHLETEILESNTEKGLERTGAIQQEAETSAAEESRSMPEGTPPR</sequence>
<feature type="region of interest" description="Disordered" evidence="1">
    <location>
        <begin position="1"/>
        <end position="128"/>
    </location>
</feature>
<feature type="compositionally biased region" description="Polar residues" evidence="1">
    <location>
        <begin position="55"/>
        <end position="66"/>
    </location>
</feature>
<keyword evidence="3" id="KW-1185">Reference proteome</keyword>
<reference evidence="2" key="1">
    <citation type="journal article" date="2022" name="bioRxiv">
        <title>Sequencing and chromosome-scale assembly of the giantPleurodeles waltlgenome.</title>
        <authorList>
            <person name="Brown T."/>
            <person name="Elewa A."/>
            <person name="Iarovenko S."/>
            <person name="Subramanian E."/>
            <person name="Araus A.J."/>
            <person name="Petzold A."/>
            <person name="Susuki M."/>
            <person name="Suzuki K.-i.T."/>
            <person name="Hayashi T."/>
            <person name="Toyoda A."/>
            <person name="Oliveira C."/>
            <person name="Osipova E."/>
            <person name="Leigh N.D."/>
            <person name="Simon A."/>
            <person name="Yun M.H."/>
        </authorList>
    </citation>
    <scope>NUCLEOTIDE SEQUENCE</scope>
    <source>
        <strain evidence="2">20211129_DDA</strain>
        <tissue evidence="2">Liver</tissue>
    </source>
</reference>
<protein>
    <submittedName>
        <fullName evidence="2">Uncharacterized protein</fullName>
    </submittedName>
</protein>
<organism evidence="2 3">
    <name type="scientific">Pleurodeles waltl</name>
    <name type="common">Iberian ribbed newt</name>
    <dbReference type="NCBI Taxonomy" id="8319"/>
    <lineage>
        <taxon>Eukaryota</taxon>
        <taxon>Metazoa</taxon>
        <taxon>Chordata</taxon>
        <taxon>Craniata</taxon>
        <taxon>Vertebrata</taxon>
        <taxon>Euteleostomi</taxon>
        <taxon>Amphibia</taxon>
        <taxon>Batrachia</taxon>
        <taxon>Caudata</taxon>
        <taxon>Salamandroidea</taxon>
        <taxon>Salamandridae</taxon>
        <taxon>Pleurodelinae</taxon>
        <taxon>Pleurodeles</taxon>
    </lineage>
</organism>
<gene>
    <name evidence="2" type="ORF">NDU88_001405</name>
</gene>
<evidence type="ECO:0000313" key="3">
    <source>
        <dbReference type="Proteomes" id="UP001066276"/>
    </source>
</evidence>
<comment type="caution">
    <text evidence="2">The sequence shown here is derived from an EMBL/GenBank/DDBJ whole genome shotgun (WGS) entry which is preliminary data.</text>
</comment>
<dbReference type="Proteomes" id="UP001066276">
    <property type="component" value="Chromosome 4_2"/>
</dbReference>
<accession>A0AAV7SAU8</accession>
<dbReference type="AlphaFoldDB" id="A0AAV7SAU8"/>
<name>A0AAV7SAU8_PLEWA</name>